<dbReference type="RefSeq" id="WP_108906597.1">
    <property type="nucleotide sequence ID" value="NZ_CP029188.1"/>
</dbReference>
<dbReference type="Gene3D" id="3.40.50.1000">
    <property type="entry name" value="HAD superfamily/HAD-like"/>
    <property type="match status" value="1"/>
</dbReference>
<name>A0A2S1STH5_9ACTN</name>
<dbReference type="InterPro" id="IPR023214">
    <property type="entry name" value="HAD_sf"/>
</dbReference>
<sequence>MRHPRPRPRPCPRLIATDLDGTLLRRDGTVSERTLRALRTAVEGGADIVFVTARPPRYVDALAAATGLAGTAVCSNGAQVYDVGARTVVRSRALVPATARRVATVLAEAAPGLGFAVETGLKVLYEPTYLLRFSGGLAAESPVASLGDLWLLDVPIVKLLAHSHRFDADVLVALAEEAVGGEAQFTHSGGRGLLEISARGVTKAAALSALCAERGITAREVVAFGDMPNDLAILRWAGSGYAMGNAHPSVLAAIPGRTASNEEDGVARVLERLFDEARPR</sequence>
<protein>
    <submittedName>
        <fullName evidence="1">Hydrolase</fullName>
    </submittedName>
</protein>
<dbReference type="AlphaFoldDB" id="A0A2S1STH5"/>
<dbReference type="SUPFAM" id="SSF56784">
    <property type="entry name" value="HAD-like"/>
    <property type="match status" value="1"/>
</dbReference>
<evidence type="ECO:0000313" key="1">
    <source>
        <dbReference type="EMBL" id="AWI29690.1"/>
    </source>
</evidence>
<dbReference type="Pfam" id="PF08282">
    <property type="entry name" value="Hydrolase_3"/>
    <property type="match status" value="1"/>
</dbReference>
<dbReference type="Gene3D" id="3.30.1240.10">
    <property type="match status" value="1"/>
</dbReference>
<gene>
    <name evidence="1" type="ORF">DDW44_13490</name>
</gene>
<keyword evidence="1" id="KW-0378">Hydrolase</keyword>
<dbReference type="GO" id="GO:0005829">
    <property type="term" value="C:cytosol"/>
    <property type="evidence" value="ECO:0007669"/>
    <property type="project" value="TreeGrafter"/>
</dbReference>
<dbReference type="GO" id="GO:0000287">
    <property type="term" value="F:magnesium ion binding"/>
    <property type="evidence" value="ECO:0007669"/>
    <property type="project" value="TreeGrafter"/>
</dbReference>
<dbReference type="PANTHER" id="PTHR10000:SF8">
    <property type="entry name" value="HAD SUPERFAMILY HYDROLASE-LIKE, TYPE 3"/>
    <property type="match status" value="1"/>
</dbReference>
<reference evidence="1 2" key="1">
    <citation type="submission" date="2018-05" db="EMBL/GenBank/DDBJ databases">
        <title>Complete genome sequence of sponge-derived Streptomyces sp. HNM0039.</title>
        <authorList>
            <person name="Huang X."/>
            <person name="Zhou S."/>
        </authorList>
    </citation>
    <scope>NUCLEOTIDE SEQUENCE [LARGE SCALE GENOMIC DNA]</scope>
    <source>
        <strain evidence="1 2">HNM0039</strain>
    </source>
</reference>
<dbReference type="OrthoDB" id="3180855at2"/>
<dbReference type="KEGG" id="stir:DDW44_13490"/>
<dbReference type="InterPro" id="IPR036412">
    <property type="entry name" value="HAD-like_sf"/>
</dbReference>
<dbReference type="PANTHER" id="PTHR10000">
    <property type="entry name" value="PHOSPHOSERINE PHOSPHATASE"/>
    <property type="match status" value="1"/>
</dbReference>
<evidence type="ECO:0000313" key="2">
    <source>
        <dbReference type="Proteomes" id="UP000244900"/>
    </source>
</evidence>
<keyword evidence="2" id="KW-1185">Reference proteome</keyword>
<dbReference type="EMBL" id="CP029188">
    <property type="protein sequence ID" value="AWI29690.1"/>
    <property type="molecule type" value="Genomic_DNA"/>
</dbReference>
<organism evidence="1 2">
    <name type="scientific">Streptomyces tirandamycinicus</name>
    <dbReference type="NCBI Taxonomy" id="2174846"/>
    <lineage>
        <taxon>Bacteria</taxon>
        <taxon>Bacillati</taxon>
        <taxon>Actinomycetota</taxon>
        <taxon>Actinomycetes</taxon>
        <taxon>Kitasatosporales</taxon>
        <taxon>Streptomycetaceae</taxon>
        <taxon>Streptomyces</taxon>
    </lineage>
</organism>
<dbReference type="Proteomes" id="UP000244900">
    <property type="component" value="Chromosome"/>
</dbReference>
<dbReference type="GO" id="GO:0016791">
    <property type="term" value="F:phosphatase activity"/>
    <property type="evidence" value="ECO:0007669"/>
    <property type="project" value="TreeGrafter"/>
</dbReference>
<accession>A0A2S1STH5</accession>
<proteinExistence type="predicted"/>